<dbReference type="OrthoDB" id="10036721at2759"/>
<organism evidence="2 3">
    <name type="scientific">Mycena sanguinolenta</name>
    <dbReference type="NCBI Taxonomy" id="230812"/>
    <lineage>
        <taxon>Eukaryota</taxon>
        <taxon>Fungi</taxon>
        <taxon>Dikarya</taxon>
        <taxon>Basidiomycota</taxon>
        <taxon>Agaricomycotina</taxon>
        <taxon>Agaricomycetes</taxon>
        <taxon>Agaricomycetidae</taxon>
        <taxon>Agaricales</taxon>
        <taxon>Marasmiineae</taxon>
        <taxon>Mycenaceae</taxon>
        <taxon>Mycena</taxon>
    </lineage>
</organism>
<keyword evidence="3" id="KW-1185">Reference proteome</keyword>
<protein>
    <recommendedName>
        <fullName evidence="4">Lectin</fullName>
    </recommendedName>
</protein>
<feature type="chain" id="PRO_5034246434" description="Lectin" evidence="1">
    <location>
        <begin position="25"/>
        <end position="389"/>
    </location>
</feature>
<proteinExistence type="predicted"/>
<dbReference type="Proteomes" id="UP000623467">
    <property type="component" value="Unassembled WGS sequence"/>
</dbReference>
<comment type="caution">
    <text evidence="2">The sequence shown here is derived from an EMBL/GenBank/DDBJ whole genome shotgun (WGS) entry which is preliminary data.</text>
</comment>
<keyword evidence="1" id="KW-0732">Signal</keyword>
<evidence type="ECO:0000313" key="2">
    <source>
        <dbReference type="EMBL" id="KAF7374129.1"/>
    </source>
</evidence>
<name>A0A8H6ZAV1_9AGAR</name>
<feature type="signal peptide" evidence="1">
    <location>
        <begin position="1"/>
        <end position="24"/>
    </location>
</feature>
<reference evidence="2" key="1">
    <citation type="submission" date="2020-05" db="EMBL/GenBank/DDBJ databases">
        <title>Mycena genomes resolve the evolution of fungal bioluminescence.</title>
        <authorList>
            <person name="Tsai I.J."/>
        </authorList>
    </citation>
    <scope>NUCLEOTIDE SEQUENCE</scope>
    <source>
        <strain evidence="2">160909Yilan</strain>
    </source>
</reference>
<evidence type="ECO:0000256" key="1">
    <source>
        <dbReference type="SAM" id="SignalP"/>
    </source>
</evidence>
<gene>
    <name evidence="2" type="ORF">MSAN_00294200</name>
</gene>
<sequence>MAPFLRYTLCALLFCISSLTLTTAENATTATLFPDVTSALDFTASKWLWSSTTATANVAVGFRKDFTPPLGKSLIAAEIIFTVYSNLNFYVNGVYIGSGNSESGNLLGRSRFARRFCVDLLPSYNVFAVNASAAMSGTDWGGFIATILVTYSDGTTDTLVTDSSWRMKSPLPLGFEQPSFDDTAWPVATVVGNYAAGAWADVLVNIPADPPVLTLSNAQWIWTDVVPAGGVLPAGPRAFRRTFTPAPGQVLGVATILVTADNEYSLYVNGVTIGSGTSFKVAQQYTINFASAPAEVVLAVLATNTASSSAGMLFAMEVNMVPSGRVDCTAGAFVLSDAGWKSTKSAIPAGWEQPGFDDSAWPAAVEEANYGASPWGAVTIAAPSPPVTI</sequence>
<dbReference type="Gene3D" id="2.60.120.260">
    <property type="entry name" value="Galactose-binding domain-like"/>
    <property type="match status" value="2"/>
</dbReference>
<dbReference type="EMBL" id="JACAZH010000002">
    <property type="protein sequence ID" value="KAF7374129.1"/>
    <property type="molecule type" value="Genomic_DNA"/>
</dbReference>
<dbReference type="InterPro" id="IPR008979">
    <property type="entry name" value="Galactose-bd-like_sf"/>
</dbReference>
<evidence type="ECO:0008006" key="4">
    <source>
        <dbReference type="Google" id="ProtNLM"/>
    </source>
</evidence>
<dbReference type="SUPFAM" id="SSF49785">
    <property type="entry name" value="Galactose-binding domain-like"/>
    <property type="match status" value="1"/>
</dbReference>
<dbReference type="AlphaFoldDB" id="A0A8H6ZAV1"/>
<accession>A0A8H6ZAV1</accession>
<evidence type="ECO:0000313" key="3">
    <source>
        <dbReference type="Proteomes" id="UP000623467"/>
    </source>
</evidence>